<organism evidence="1 2">
    <name type="scientific">Ambrosiozyma monospora</name>
    <name type="common">Yeast</name>
    <name type="synonym">Endomycopsis monosporus</name>
    <dbReference type="NCBI Taxonomy" id="43982"/>
    <lineage>
        <taxon>Eukaryota</taxon>
        <taxon>Fungi</taxon>
        <taxon>Dikarya</taxon>
        <taxon>Ascomycota</taxon>
        <taxon>Saccharomycotina</taxon>
        <taxon>Pichiomycetes</taxon>
        <taxon>Pichiales</taxon>
        <taxon>Pichiaceae</taxon>
        <taxon>Ambrosiozyma</taxon>
    </lineage>
</organism>
<dbReference type="AlphaFoldDB" id="A0A9W6YV41"/>
<proteinExistence type="predicted"/>
<reference evidence="1" key="1">
    <citation type="submission" date="2023-04" db="EMBL/GenBank/DDBJ databases">
        <title>Ambrosiozyma monospora NBRC 1965.</title>
        <authorList>
            <person name="Ichikawa N."/>
            <person name="Sato H."/>
            <person name="Tonouchi N."/>
        </authorList>
    </citation>
    <scope>NUCLEOTIDE SEQUENCE</scope>
    <source>
        <strain evidence="1">NBRC 1965</strain>
    </source>
</reference>
<dbReference type="EMBL" id="BSXU01001281">
    <property type="protein sequence ID" value="GMG25725.1"/>
    <property type="molecule type" value="Genomic_DNA"/>
</dbReference>
<evidence type="ECO:0000313" key="1">
    <source>
        <dbReference type="EMBL" id="GMG25725.1"/>
    </source>
</evidence>
<dbReference type="Proteomes" id="UP001165063">
    <property type="component" value="Unassembled WGS sequence"/>
</dbReference>
<name>A0A9W6YV41_AMBMO</name>
<protein>
    <submittedName>
        <fullName evidence="1">Unnamed protein product</fullName>
    </submittedName>
</protein>
<keyword evidence="2" id="KW-1185">Reference proteome</keyword>
<accession>A0A9W6YV41</accession>
<comment type="caution">
    <text evidence="1">The sequence shown here is derived from an EMBL/GenBank/DDBJ whole genome shotgun (WGS) entry which is preliminary data.</text>
</comment>
<sequence>MGIIETLYGTVDEPMDRFRSLVCSLPLDIRYPIFAYAINNTMTTYYEYLYFKDLLHVIPFYSLRITILGPEETFVKLIYDNCCVMKLKSRDVNWQGFMNSYSDLFKHVKIDYFCIEYPFVGHDFSPFGKHSFLLRKADRVTICDPSVPDVSLYSQMSLVTCFEISDEALLNTISRLTLKSCKYLDKVIIRKRFGGQIIKAGKKYLHVIQSLCSLLRVVEMKIDIIDPQNDEMETLLVDTFMKLATIPNLVMTVDNAFFSVWPPLAPKINNERISIEVLKRHKILSVYTSGEYNPSITDDLSIVQSLNIHSNSTYGYRHLSPLFLIKFPALPILELVLTAGNITACDFHLLTTLRCLRITESCLDVDTFATLSSTIRYLELGGVPNRALFYRDILIKLPNLLFRLKLFSWNWLYVLDFESAGCLFKVDLIVTSNFWRYHDLEFPVPNVPRFNINVEINDMPETALSMQHLFFVSIDEKACPAVNTRINSDLSLLICVNCDIEPNMNLPETVALLPYCHVDVTNTLNPADLLSKFSHGGSVATNTAHYILCDTNTVEHFWENGQTSSSKFEKLADVGGHYVLLVKRRYTFNDSA</sequence>
<evidence type="ECO:0000313" key="2">
    <source>
        <dbReference type="Proteomes" id="UP001165063"/>
    </source>
</evidence>
<gene>
    <name evidence="1" type="ORF">Amon01_000316400</name>
</gene>